<evidence type="ECO:0000313" key="2">
    <source>
        <dbReference type="EMBL" id="MDB8740730.1"/>
    </source>
</evidence>
<proteinExistence type="predicted"/>
<feature type="transmembrane region" description="Helical" evidence="1">
    <location>
        <begin position="12"/>
        <end position="32"/>
    </location>
</feature>
<protein>
    <recommendedName>
        <fullName evidence="4">Secreted protein</fullName>
    </recommendedName>
</protein>
<evidence type="ECO:0000313" key="3">
    <source>
        <dbReference type="Proteomes" id="UP001211421"/>
    </source>
</evidence>
<evidence type="ECO:0000256" key="1">
    <source>
        <dbReference type="SAM" id="Phobius"/>
    </source>
</evidence>
<dbReference type="EMBL" id="JAQMLS010000001">
    <property type="protein sequence ID" value="MDB8740730.1"/>
    <property type="molecule type" value="Genomic_DNA"/>
</dbReference>
<evidence type="ECO:0008006" key="4">
    <source>
        <dbReference type="Google" id="ProtNLM"/>
    </source>
</evidence>
<comment type="caution">
    <text evidence="2">The sequence shown here is derived from an EMBL/GenBank/DDBJ whole genome shotgun (WGS) entry which is preliminary data.</text>
</comment>
<name>A0AAW6E0I8_9FIRM</name>
<keyword evidence="1" id="KW-1133">Transmembrane helix</keyword>
<dbReference type="Proteomes" id="UP001211421">
    <property type="component" value="Unassembled WGS sequence"/>
</dbReference>
<accession>A0AAW6E0I8</accession>
<keyword evidence="1" id="KW-0472">Membrane</keyword>
<gene>
    <name evidence="2" type="ORF">PNV70_01450</name>
</gene>
<dbReference type="AlphaFoldDB" id="A0AAW6E0I8"/>
<organism evidence="2 3">
    <name type="scientific">Ruminococcus bicirculans</name>
    <name type="common">ex Wegman et al. 2014</name>
    <dbReference type="NCBI Taxonomy" id="1160721"/>
    <lineage>
        <taxon>Bacteria</taxon>
        <taxon>Bacillati</taxon>
        <taxon>Bacillota</taxon>
        <taxon>Clostridia</taxon>
        <taxon>Eubacteriales</taxon>
        <taxon>Oscillospiraceae</taxon>
        <taxon>Ruminococcus</taxon>
    </lineage>
</organism>
<keyword evidence="1" id="KW-0812">Transmembrane</keyword>
<reference evidence="2" key="1">
    <citation type="submission" date="2023-01" db="EMBL/GenBank/DDBJ databases">
        <title>Human gut microbiome strain richness.</title>
        <authorList>
            <person name="Chen-Liaw A."/>
        </authorList>
    </citation>
    <scope>NUCLEOTIDE SEQUENCE</scope>
    <source>
        <strain evidence="2">D59st1_B8_D59t2_181005</strain>
    </source>
</reference>
<sequence>MVERIDIMPKEIKSWLVLLFITIVMCLGISVMNSELKSIINYSTVGTIIDKEYTKSTFITHQRYQFKVSFIDNVDGKDEESVEWIDVTPTEYDEYEIGDKYEDSSRGKKE</sequence>